<dbReference type="Proteomes" id="UP000477722">
    <property type="component" value="Unassembled WGS sequence"/>
</dbReference>
<accession>A0A6G4WQA3</accession>
<sequence length="69" mass="6426">MKTTRTLTVAAVAAGVLVLGAGPAFAADPALPADGMLSGLGLGGIADTVCDLLHGLLGSAADSGGPALP</sequence>
<gene>
    <name evidence="2" type="ORF">G5C65_03575</name>
</gene>
<keyword evidence="3" id="KW-1185">Reference proteome</keyword>
<dbReference type="RefSeq" id="WP_165297110.1">
    <property type="nucleotide sequence ID" value="NZ_JAAKZZ010000019.1"/>
</dbReference>
<dbReference type="EMBL" id="JAAKZZ010000019">
    <property type="protein sequence ID" value="NGO67449.1"/>
    <property type="molecule type" value="Genomic_DNA"/>
</dbReference>
<dbReference type="AlphaFoldDB" id="A0A6G4WQA3"/>
<evidence type="ECO:0000313" key="2">
    <source>
        <dbReference type="EMBL" id="NGO67449.1"/>
    </source>
</evidence>
<evidence type="ECO:0000256" key="1">
    <source>
        <dbReference type="SAM" id="SignalP"/>
    </source>
</evidence>
<feature type="chain" id="PRO_5026054029" description="Secreted protein" evidence="1">
    <location>
        <begin position="27"/>
        <end position="69"/>
    </location>
</feature>
<evidence type="ECO:0000313" key="3">
    <source>
        <dbReference type="Proteomes" id="UP000477722"/>
    </source>
</evidence>
<organism evidence="2 3">
    <name type="scientific">Streptomyces boncukensis</name>
    <dbReference type="NCBI Taxonomy" id="2711219"/>
    <lineage>
        <taxon>Bacteria</taxon>
        <taxon>Bacillati</taxon>
        <taxon>Actinomycetota</taxon>
        <taxon>Actinomycetes</taxon>
        <taxon>Kitasatosporales</taxon>
        <taxon>Streptomycetaceae</taxon>
        <taxon>Streptomyces</taxon>
    </lineage>
</organism>
<reference evidence="2 3" key="1">
    <citation type="submission" date="2020-02" db="EMBL/GenBank/DDBJ databases">
        <title>Whole-genome analyses of novel actinobacteria.</title>
        <authorList>
            <person name="Sahin N."/>
            <person name="Tatar D."/>
        </authorList>
    </citation>
    <scope>NUCLEOTIDE SEQUENCE [LARGE SCALE GENOMIC DNA]</scope>
    <source>
        <strain evidence="2 3">SB3404</strain>
    </source>
</reference>
<feature type="signal peptide" evidence="1">
    <location>
        <begin position="1"/>
        <end position="26"/>
    </location>
</feature>
<name>A0A6G4WQA3_9ACTN</name>
<keyword evidence="1" id="KW-0732">Signal</keyword>
<protein>
    <recommendedName>
        <fullName evidence="4">Secreted protein</fullName>
    </recommendedName>
</protein>
<evidence type="ECO:0008006" key="4">
    <source>
        <dbReference type="Google" id="ProtNLM"/>
    </source>
</evidence>
<comment type="caution">
    <text evidence="2">The sequence shown here is derived from an EMBL/GenBank/DDBJ whole genome shotgun (WGS) entry which is preliminary data.</text>
</comment>
<proteinExistence type="predicted"/>